<dbReference type="EMBL" id="CP042437">
    <property type="protein sequence ID" value="QEC78868.1"/>
    <property type="molecule type" value="Genomic_DNA"/>
</dbReference>
<dbReference type="Pfam" id="PF12697">
    <property type="entry name" value="Abhydrolase_6"/>
    <property type="match status" value="1"/>
</dbReference>
<dbReference type="PANTHER" id="PTHR43798:SF31">
    <property type="entry name" value="AB HYDROLASE SUPERFAMILY PROTEIN YCLE"/>
    <property type="match status" value="1"/>
</dbReference>
<protein>
    <submittedName>
        <fullName evidence="3">Alpha/beta hydrolase</fullName>
    </submittedName>
</protein>
<keyword evidence="1 3" id="KW-0378">Hydrolase</keyword>
<keyword evidence="4" id="KW-1185">Reference proteome</keyword>
<dbReference type="InterPro" id="IPR029058">
    <property type="entry name" value="AB_hydrolase_fold"/>
</dbReference>
<feature type="domain" description="AB hydrolase-1" evidence="2">
    <location>
        <begin position="29"/>
        <end position="245"/>
    </location>
</feature>
<dbReference type="InterPro" id="IPR050266">
    <property type="entry name" value="AB_hydrolase_sf"/>
</dbReference>
<sequence>MYYTVNNVKLYVKDEGEGSLALLFLNFWGGSTETWNGVTTQLKDNFRCINYDHRGWGQSEKPETGYDIASLAEDALALIATLNLDDYVIVGHSMGGKVAQYIAARKPAGLRKLILVAPSPSVPTVMPPERYEGMKRAYTSIEGINATIDNVFKASDIKPEIRAQLVHDMQSHNESSRIGWPTIALIEDVSAGVDGIEVPTLIIAGENDIVDPPERLAIEVEAVIAGSKLVIVEDAGHLSMLQQPDCVAELIGHFAKANLQEQL</sequence>
<evidence type="ECO:0000259" key="2">
    <source>
        <dbReference type="Pfam" id="PF12697"/>
    </source>
</evidence>
<dbReference type="Proteomes" id="UP000321362">
    <property type="component" value="Chromosome"/>
</dbReference>
<dbReference type="PRINTS" id="PR00111">
    <property type="entry name" value="ABHYDROLASE"/>
</dbReference>
<dbReference type="KEGG" id="mgk:FSB76_24030"/>
<evidence type="ECO:0000256" key="1">
    <source>
        <dbReference type="ARBA" id="ARBA00022801"/>
    </source>
</evidence>
<dbReference type="GO" id="GO:0016787">
    <property type="term" value="F:hydrolase activity"/>
    <property type="evidence" value="ECO:0007669"/>
    <property type="project" value="UniProtKB-KW"/>
</dbReference>
<organism evidence="3 4">
    <name type="scientific">Mucilaginibacter ginsenosidivorax</name>
    <dbReference type="NCBI Taxonomy" id="862126"/>
    <lineage>
        <taxon>Bacteria</taxon>
        <taxon>Pseudomonadati</taxon>
        <taxon>Bacteroidota</taxon>
        <taxon>Sphingobacteriia</taxon>
        <taxon>Sphingobacteriales</taxon>
        <taxon>Sphingobacteriaceae</taxon>
        <taxon>Mucilaginibacter</taxon>
    </lineage>
</organism>
<evidence type="ECO:0000313" key="4">
    <source>
        <dbReference type="Proteomes" id="UP000321362"/>
    </source>
</evidence>
<gene>
    <name evidence="3" type="ORF">FSB76_24030</name>
</gene>
<dbReference type="SUPFAM" id="SSF53474">
    <property type="entry name" value="alpha/beta-Hydrolases"/>
    <property type="match status" value="1"/>
</dbReference>
<proteinExistence type="predicted"/>
<evidence type="ECO:0000313" key="3">
    <source>
        <dbReference type="EMBL" id="QEC78868.1"/>
    </source>
</evidence>
<accession>A0A5B8W9D9</accession>
<dbReference type="AlphaFoldDB" id="A0A5B8W9D9"/>
<dbReference type="GO" id="GO:0016020">
    <property type="term" value="C:membrane"/>
    <property type="evidence" value="ECO:0007669"/>
    <property type="project" value="TreeGrafter"/>
</dbReference>
<reference evidence="3 4" key="1">
    <citation type="journal article" date="2013" name="J. Microbiol.">
        <title>Mucilaginibacter ginsenosidivorax sp. nov., with ginsenoside converting activity isolated from sediment.</title>
        <authorList>
            <person name="Kim J.K."/>
            <person name="Choi T.E."/>
            <person name="Liu Q.M."/>
            <person name="Park H.Y."/>
            <person name="Yi T.H."/>
            <person name="Yoon M.H."/>
            <person name="Kim S.C."/>
            <person name="Im W.T."/>
        </authorList>
    </citation>
    <scope>NUCLEOTIDE SEQUENCE [LARGE SCALE GENOMIC DNA]</scope>
    <source>
        <strain evidence="3 4">KHI28</strain>
    </source>
</reference>
<dbReference type="RefSeq" id="WP_147057924.1">
    <property type="nucleotide sequence ID" value="NZ_CP042437.1"/>
</dbReference>
<dbReference type="PANTHER" id="PTHR43798">
    <property type="entry name" value="MONOACYLGLYCEROL LIPASE"/>
    <property type="match status" value="1"/>
</dbReference>
<dbReference type="Gene3D" id="3.40.50.1820">
    <property type="entry name" value="alpha/beta hydrolase"/>
    <property type="match status" value="1"/>
</dbReference>
<name>A0A5B8W9D9_9SPHI</name>
<dbReference type="OrthoDB" id="2247630at2"/>
<dbReference type="InterPro" id="IPR000073">
    <property type="entry name" value="AB_hydrolase_1"/>
</dbReference>